<dbReference type="GO" id="GO:1902201">
    <property type="term" value="P:negative regulation of bacterial-type flagellum-dependent cell motility"/>
    <property type="evidence" value="ECO:0007669"/>
    <property type="project" value="TreeGrafter"/>
</dbReference>
<dbReference type="InterPro" id="IPR043128">
    <property type="entry name" value="Rev_trsase/Diguanyl_cyclase"/>
</dbReference>
<dbReference type="InterPro" id="IPR029787">
    <property type="entry name" value="Nucleotide_cyclase"/>
</dbReference>
<name>A0A7C5HYI1_9BACT</name>
<dbReference type="InterPro" id="IPR050469">
    <property type="entry name" value="Diguanylate_Cyclase"/>
</dbReference>
<dbReference type="GO" id="GO:0005886">
    <property type="term" value="C:plasma membrane"/>
    <property type="evidence" value="ECO:0007669"/>
    <property type="project" value="TreeGrafter"/>
</dbReference>
<comment type="caution">
    <text evidence="3">The sequence shown here is derived from an EMBL/GenBank/DDBJ whole genome shotgun (WGS) entry which is preliminary data.</text>
</comment>
<dbReference type="Pfam" id="PF00990">
    <property type="entry name" value="GGDEF"/>
    <property type="match status" value="1"/>
</dbReference>
<dbReference type="InterPro" id="IPR000160">
    <property type="entry name" value="GGDEF_dom"/>
</dbReference>
<dbReference type="CDD" id="cd01949">
    <property type="entry name" value="GGDEF"/>
    <property type="match status" value="1"/>
</dbReference>
<dbReference type="GO" id="GO:0043709">
    <property type="term" value="P:cell adhesion involved in single-species biofilm formation"/>
    <property type="evidence" value="ECO:0007669"/>
    <property type="project" value="TreeGrafter"/>
</dbReference>
<dbReference type="PANTHER" id="PTHR45138:SF9">
    <property type="entry name" value="DIGUANYLATE CYCLASE DGCM-RELATED"/>
    <property type="match status" value="1"/>
</dbReference>
<dbReference type="GO" id="GO:0052621">
    <property type="term" value="F:diguanylate cyclase activity"/>
    <property type="evidence" value="ECO:0007669"/>
    <property type="project" value="TreeGrafter"/>
</dbReference>
<dbReference type="SUPFAM" id="SSF55073">
    <property type="entry name" value="Nucleotide cyclase"/>
    <property type="match status" value="1"/>
</dbReference>
<accession>A0A7C5HYI1</accession>
<dbReference type="EMBL" id="DRTH01000116">
    <property type="protein sequence ID" value="HHF08532.1"/>
    <property type="molecule type" value="Genomic_DNA"/>
</dbReference>
<sequence length="185" mass="20847">YASGSFAVGNLDIDNFYNINEEYGRKCGDRVIEFIDEILKESLPDGFIVERAGDEFFVMSSEHTAETLLMELEEARKQIEVAELECEGHLIKFTVSGAVADIPRSASSVDGLIHVLEDGMFTAKKQGRNRMVFAPAEGKQKMSLKSSYYPKSQLEKLSRLAKRLKKTESALLREALIDLLRKYSQ</sequence>
<dbReference type="NCBIfam" id="TIGR00254">
    <property type="entry name" value="GGDEF"/>
    <property type="match status" value="1"/>
</dbReference>
<dbReference type="Proteomes" id="UP000886129">
    <property type="component" value="Unassembled WGS sequence"/>
</dbReference>
<protein>
    <submittedName>
        <fullName evidence="3">Diguanylate cyclase</fullName>
    </submittedName>
</protein>
<feature type="coiled-coil region" evidence="1">
    <location>
        <begin position="58"/>
        <end position="92"/>
    </location>
</feature>
<organism evidence="3">
    <name type="scientific">Kosmotoga arenicorallina</name>
    <dbReference type="NCBI Taxonomy" id="688066"/>
    <lineage>
        <taxon>Bacteria</taxon>
        <taxon>Thermotogati</taxon>
        <taxon>Thermotogota</taxon>
        <taxon>Thermotogae</taxon>
        <taxon>Kosmotogales</taxon>
        <taxon>Kosmotogaceae</taxon>
        <taxon>Kosmotoga</taxon>
    </lineage>
</organism>
<reference evidence="3" key="1">
    <citation type="journal article" date="2020" name="mSystems">
        <title>Genome- and Community-Level Interaction Insights into Carbon Utilization and Element Cycling Functions of Hydrothermarchaeota in Hydrothermal Sediment.</title>
        <authorList>
            <person name="Zhou Z."/>
            <person name="Liu Y."/>
            <person name="Xu W."/>
            <person name="Pan J."/>
            <person name="Luo Z.H."/>
            <person name="Li M."/>
        </authorList>
    </citation>
    <scope>NUCLEOTIDE SEQUENCE [LARGE SCALE GENOMIC DNA]</scope>
    <source>
        <strain evidence="3">HyVt-80</strain>
    </source>
</reference>
<evidence type="ECO:0000313" key="3">
    <source>
        <dbReference type="EMBL" id="HHF08532.1"/>
    </source>
</evidence>
<evidence type="ECO:0000256" key="1">
    <source>
        <dbReference type="SAM" id="Coils"/>
    </source>
</evidence>
<dbReference type="Gene3D" id="3.30.70.270">
    <property type="match status" value="1"/>
</dbReference>
<dbReference type="PANTHER" id="PTHR45138">
    <property type="entry name" value="REGULATORY COMPONENTS OF SENSORY TRANSDUCTION SYSTEM"/>
    <property type="match status" value="1"/>
</dbReference>
<feature type="non-terminal residue" evidence="3">
    <location>
        <position position="1"/>
    </location>
</feature>
<dbReference type="PROSITE" id="PS50887">
    <property type="entry name" value="GGDEF"/>
    <property type="match status" value="1"/>
</dbReference>
<evidence type="ECO:0000259" key="2">
    <source>
        <dbReference type="PROSITE" id="PS50887"/>
    </source>
</evidence>
<proteinExistence type="predicted"/>
<feature type="domain" description="GGDEF" evidence="2">
    <location>
        <begin position="4"/>
        <end position="136"/>
    </location>
</feature>
<gene>
    <name evidence="3" type="ORF">ENL26_02010</name>
</gene>
<dbReference type="AlphaFoldDB" id="A0A7C5HYI1"/>
<keyword evidence="1" id="KW-0175">Coiled coil</keyword>